<evidence type="ECO:0000256" key="12">
    <source>
        <dbReference type="ARBA" id="ARBA00023136"/>
    </source>
</evidence>
<dbReference type="GO" id="GO:0007156">
    <property type="term" value="P:homophilic cell adhesion via plasma membrane adhesion molecules"/>
    <property type="evidence" value="ECO:0007669"/>
    <property type="project" value="InterPro"/>
</dbReference>
<evidence type="ECO:0000313" key="20">
    <source>
        <dbReference type="Ensembl" id="ENSPKIP00000037508.1"/>
    </source>
</evidence>
<keyword evidence="7" id="KW-0677">Repeat</keyword>
<feature type="transmembrane region" description="Helical" evidence="17">
    <location>
        <begin position="607"/>
        <end position="629"/>
    </location>
</feature>
<dbReference type="GO" id="GO:0005509">
    <property type="term" value="F:calcium ion binding"/>
    <property type="evidence" value="ECO:0007669"/>
    <property type="project" value="UniProtKB-UniRule"/>
</dbReference>
<evidence type="ECO:0000313" key="21">
    <source>
        <dbReference type="Proteomes" id="UP000261540"/>
    </source>
</evidence>
<reference evidence="20" key="1">
    <citation type="submission" date="2025-08" db="UniProtKB">
        <authorList>
            <consortium name="Ensembl"/>
        </authorList>
    </citation>
    <scope>IDENTIFICATION</scope>
</reference>
<dbReference type="GO" id="GO:0008013">
    <property type="term" value="F:beta-catenin binding"/>
    <property type="evidence" value="ECO:0007669"/>
    <property type="project" value="TreeGrafter"/>
</dbReference>
<dbReference type="InterPro" id="IPR002126">
    <property type="entry name" value="Cadherin-like_dom"/>
</dbReference>
<dbReference type="GO" id="GO:0002009">
    <property type="term" value="P:morphogenesis of an epithelium"/>
    <property type="evidence" value="ECO:0007669"/>
    <property type="project" value="UniProtKB-ARBA"/>
</dbReference>
<evidence type="ECO:0000256" key="13">
    <source>
        <dbReference type="ARBA" id="ARBA00023180"/>
    </source>
</evidence>
<evidence type="ECO:0000256" key="4">
    <source>
        <dbReference type="ARBA" id="ARBA00022692"/>
    </source>
</evidence>
<sequence length="786" mass="87158">MDTIRSYAAWLLWLWLLGHSDGVLRWTTGKDRSEDTDGGTLRRSKRGWMWNQFFLQEEYMGTEKQYIGKLQSDLDKGDGSVQYILSGEGAGSIFTIEESTGNLHAIKRLDREEKGQYMLRVRAQNKITRQPIEPETEFVVKIHDINDNAPTFTKELYTAGVLEMSPVGTSVTQVTAIDADDSTYGTSAKLVYSLLEGQPYFSVDPETGIIRTALPNLDREKLASYKIVIKAKDMAGQIGGLYSSATVSITLQDVNDNPPRFPQSLSEFSALEATEVGYLVGKVNAIDADVGRNAEVTYSIVEGDGLDMFKITTETATQGGVITVKKPLDYEKKKSYTLKVQAENTYPDPRFLWGDSAKDSTTVRITVRDVDEPPIFEQASYIMEVKEDVAVGTAVGSVTASDHDAIRNPVRYSINRHRDLDRLFSVDPVNGSIFTQKPLDREEAVWHNISVIATELSSQRQNSEASVYIRLLDVNDNAPSFPFLYEAHICEGIKGGQVILNVSATDADAPPGGHKFSFTLDSESAVRTNFSVRDNKDNTASILTRHGGFSRLQKRNYQIPVVITDGDYPRQSSTNTLVVHVCPCDRYYNVESCNLEALSQSAGLSTAALVAILLCIVILLTTVVLFTALRRQRKKEPLIFSKDDVRDNIVSYNDEGGGEEDTQAFDIGTLRHPEAVEESKTRRDIVPEALYLPARCAAAAPARDNADVRNFINQRVHDNDSNPTAPPYDSLATYAYEGSGSIADSLSSLGSASTEGDQDYDYLSEWGPRFRKLAEMYGGEDCRRYS</sequence>
<dbReference type="GO" id="GO:0099560">
    <property type="term" value="P:synaptic membrane adhesion"/>
    <property type="evidence" value="ECO:0007669"/>
    <property type="project" value="TreeGrafter"/>
</dbReference>
<dbReference type="FunFam" id="2.60.40.60:FF:000017">
    <property type="entry name" value="Cadherin 24"/>
    <property type="match status" value="1"/>
</dbReference>
<dbReference type="Gene3D" id="2.60.40.60">
    <property type="entry name" value="Cadherins"/>
    <property type="match status" value="5"/>
</dbReference>
<dbReference type="FunFam" id="4.10.900.10:FF:000001">
    <property type="entry name" value="Cadherin 2"/>
    <property type="match status" value="1"/>
</dbReference>
<keyword evidence="3" id="KW-1003">Cell membrane</keyword>
<dbReference type="GO" id="GO:0007043">
    <property type="term" value="P:cell-cell junction assembly"/>
    <property type="evidence" value="ECO:0007669"/>
    <property type="project" value="TreeGrafter"/>
</dbReference>
<evidence type="ECO:0000256" key="17">
    <source>
        <dbReference type="SAM" id="Phobius"/>
    </source>
</evidence>
<dbReference type="InterPro" id="IPR015919">
    <property type="entry name" value="Cadherin-like_sf"/>
</dbReference>
<evidence type="ECO:0000256" key="15">
    <source>
        <dbReference type="RuleBase" id="RU003318"/>
    </source>
</evidence>
<feature type="signal peptide" evidence="18">
    <location>
        <begin position="1"/>
        <end position="25"/>
    </location>
</feature>
<dbReference type="Ensembl" id="ENSPKIT00000018474.1">
    <property type="protein sequence ID" value="ENSPKIP00000037508.1"/>
    <property type="gene ID" value="ENSPKIG00000015652.1"/>
</dbReference>
<keyword evidence="12 17" id="KW-0472">Membrane</keyword>
<feature type="chain" id="PRO_5017393908" evidence="18">
    <location>
        <begin position="26"/>
        <end position="786"/>
    </location>
</feature>
<keyword evidence="6 18" id="KW-0732">Signal</keyword>
<keyword evidence="9 15" id="KW-0130">Cell adhesion</keyword>
<dbReference type="FunFam" id="2.60.40.60:FF:000012">
    <property type="entry name" value="Cadherin 24"/>
    <property type="match status" value="1"/>
</dbReference>
<evidence type="ECO:0000256" key="8">
    <source>
        <dbReference type="ARBA" id="ARBA00022837"/>
    </source>
</evidence>
<keyword evidence="10" id="KW-0965">Cell junction</keyword>
<dbReference type="Proteomes" id="UP000261540">
    <property type="component" value="Unplaced"/>
</dbReference>
<dbReference type="SUPFAM" id="SSF49313">
    <property type="entry name" value="Cadherin-like"/>
    <property type="match status" value="5"/>
</dbReference>
<dbReference type="PROSITE" id="PS00232">
    <property type="entry name" value="CADHERIN_1"/>
    <property type="match status" value="2"/>
</dbReference>
<evidence type="ECO:0000256" key="2">
    <source>
        <dbReference type="ARBA" id="ARBA00004536"/>
    </source>
</evidence>
<dbReference type="STRING" id="1676925.ENSPKIP00000037508"/>
<dbReference type="PROSITE" id="PS50268">
    <property type="entry name" value="CADHERIN_2"/>
    <property type="match status" value="5"/>
</dbReference>
<evidence type="ECO:0000256" key="7">
    <source>
        <dbReference type="ARBA" id="ARBA00022737"/>
    </source>
</evidence>
<dbReference type="GO" id="GO:0016339">
    <property type="term" value="P:calcium-dependent cell-cell adhesion via plasma membrane cell adhesion molecules"/>
    <property type="evidence" value="ECO:0007669"/>
    <property type="project" value="TreeGrafter"/>
</dbReference>
<feature type="domain" description="Cadherin" evidence="19">
    <location>
        <begin position="262"/>
        <end position="376"/>
    </location>
</feature>
<dbReference type="GO" id="GO:0005912">
    <property type="term" value="C:adherens junction"/>
    <property type="evidence" value="ECO:0007669"/>
    <property type="project" value="UniProtKB-SubCell"/>
</dbReference>
<dbReference type="AlphaFoldDB" id="A0A3B3T4W6"/>
<dbReference type="GO" id="GO:0016477">
    <property type="term" value="P:cell migration"/>
    <property type="evidence" value="ECO:0007669"/>
    <property type="project" value="TreeGrafter"/>
</dbReference>
<dbReference type="InterPro" id="IPR039808">
    <property type="entry name" value="Cadherin"/>
</dbReference>
<dbReference type="PRINTS" id="PR00205">
    <property type="entry name" value="CADHERIN"/>
</dbReference>
<keyword evidence="21" id="KW-1185">Reference proteome</keyword>
<organism evidence="20 21">
    <name type="scientific">Paramormyrops kingsleyae</name>
    <dbReference type="NCBI Taxonomy" id="1676925"/>
    <lineage>
        <taxon>Eukaryota</taxon>
        <taxon>Metazoa</taxon>
        <taxon>Chordata</taxon>
        <taxon>Craniata</taxon>
        <taxon>Vertebrata</taxon>
        <taxon>Euteleostomi</taxon>
        <taxon>Actinopterygii</taxon>
        <taxon>Neopterygii</taxon>
        <taxon>Teleostei</taxon>
        <taxon>Osteoglossocephala</taxon>
        <taxon>Osteoglossomorpha</taxon>
        <taxon>Osteoglossiformes</taxon>
        <taxon>Mormyridae</taxon>
        <taxon>Paramormyrops</taxon>
    </lineage>
</organism>
<dbReference type="OrthoDB" id="6252479at2759"/>
<dbReference type="GO" id="GO:0034332">
    <property type="term" value="P:adherens junction organization"/>
    <property type="evidence" value="ECO:0007669"/>
    <property type="project" value="TreeGrafter"/>
</dbReference>
<evidence type="ECO:0000259" key="19">
    <source>
        <dbReference type="PROSITE" id="PS50268"/>
    </source>
</evidence>
<dbReference type="InterPro" id="IPR000233">
    <property type="entry name" value="Cadherin_Y-type_LIR"/>
</dbReference>
<accession>A0A3B3T4W6</accession>
<dbReference type="PANTHER" id="PTHR24027:SF428">
    <property type="entry name" value="CADHERIN 6"/>
    <property type="match status" value="1"/>
</dbReference>
<dbReference type="Gene3D" id="4.10.900.10">
    <property type="entry name" value="TCF3-CBD (Catenin binding domain)"/>
    <property type="match status" value="1"/>
</dbReference>
<protein>
    <submittedName>
        <fullName evidence="20">Cadherin 6</fullName>
    </submittedName>
</protein>
<dbReference type="FunFam" id="2.60.40.60:FF:000009">
    <property type="entry name" value="Cadherin 24"/>
    <property type="match status" value="1"/>
</dbReference>
<evidence type="ECO:0000256" key="18">
    <source>
        <dbReference type="SAM" id="SignalP"/>
    </source>
</evidence>
<keyword evidence="5" id="KW-0479">Metal-binding</keyword>
<evidence type="ECO:0000256" key="1">
    <source>
        <dbReference type="ARBA" id="ARBA00004251"/>
    </source>
</evidence>
<keyword evidence="8 14" id="KW-0106">Calcium</keyword>
<keyword evidence="13" id="KW-0325">Glycoprotein</keyword>
<proteinExistence type="predicted"/>
<dbReference type="FunFam" id="2.60.40.60:FF:000014">
    <property type="entry name" value="Cadherin 8"/>
    <property type="match status" value="1"/>
</dbReference>
<feature type="domain" description="Cadherin" evidence="19">
    <location>
        <begin position="72"/>
        <end position="152"/>
    </location>
</feature>
<reference evidence="20" key="2">
    <citation type="submission" date="2025-09" db="UniProtKB">
        <authorList>
            <consortium name="Ensembl"/>
        </authorList>
    </citation>
    <scope>IDENTIFICATION</scope>
</reference>
<comment type="function">
    <text evidence="16">Cadherins are calcium-dependent cell adhesion proteins.</text>
</comment>
<feature type="domain" description="Cadherin" evidence="19">
    <location>
        <begin position="377"/>
        <end position="481"/>
    </location>
</feature>
<dbReference type="CDD" id="cd11304">
    <property type="entry name" value="Cadherin_repeat"/>
    <property type="match status" value="5"/>
</dbReference>
<keyword evidence="11 17" id="KW-1133">Transmembrane helix</keyword>
<dbReference type="GO" id="GO:0044331">
    <property type="term" value="P:cell-cell adhesion mediated by cadherin"/>
    <property type="evidence" value="ECO:0007669"/>
    <property type="project" value="TreeGrafter"/>
</dbReference>
<dbReference type="GO" id="GO:0016342">
    <property type="term" value="C:catenin complex"/>
    <property type="evidence" value="ECO:0007669"/>
    <property type="project" value="TreeGrafter"/>
</dbReference>
<comment type="subcellular location">
    <subcellularLocation>
        <location evidence="2">Cell junction</location>
        <location evidence="2">Adherens junction</location>
    </subcellularLocation>
    <subcellularLocation>
        <location evidence="1 15">Cell membrane</location>
        <topology evidence="1 15">Single-pass type I membrane protein</topology>
    </subcellularLocation>
</comment>
<dbReference type="SMART" id="SM00112">
    <property type="entry name" value="CA"/>
    <property type="match status" value="5"/>
</dbReference>
<feature type="domain" description="Cadherin" evidence="19">
    <location>
        <begin position="153"/>
        <end position="261"/>
    </location>
</feature>
<dbReference type="InterPro" id="IPR027397">
    <property type="entry name" value="Catenin-bd_sf"/>
</dbReference>
<dbReference type="PANTHER" id="PTHR24027">
    <property type="entry name" value="CADHERIN-23"/>
    <property type="match status" value="1"/>
</dbReference>
<evidence type="ECO:0000256" key="5">
    <source>
        <dbReference type="ARBA" id="ARBA00022723"/>
    </source>
</evidence>
<name>A0A3B3T4W6_9TELE</name>
<dbReference type="Pfam" id="PF01049">
    <property type="entry name" value="CADH_Y-type_LIR"/>
    <property type="match status" value="1"/>
</dbReference>
<evidence type="ECO:0000256" key="16">
    <source>
        <dbReference type="RuleBase" id="RU004357"/>
    </source>
</evidence>
<evidence type="ECO:0000256" key="14">
    <source>
        <dbReference type="PROSITE-ProRule" id="PRU00043"/>
    </source>
</evidence>
<evidence type="ECO:0000256" key="11">
    <source>
        <dbReference type="ARBA" id="ARBA00022989"/>
    </source>
</evidence>
<feature type="domain" description="Cadherin" evidence="19">
    <location>
        <begin position="481"/>
        <end position="598"/>
    </location>
</feature>
<dbReference type="Pfam" id="PF00028">
    <property type="entry name" value="Cadherin"/>
    <property type="match status" value="5"/>
</dbReference>
<dbReference type="FunFam" id="2.60.40.60:FF:000008">
    <property type="entry name" value="Cadherin 24"/>
    <property type="match status" value="1"/>
</dbReference>
<evidence type="ECO:0000256" key="3">
    <source>
        <dbReference type="ARBA" id="ARBA00022475"/>
    </source>
</evidence>
<dbReference type="GO" id="GO:0045296">
    <property type="term" value="F:cadherin binding"/>
    <property type="evidence" value="ECO:0007669"/>
    <property type="project" value="TreeGrafter"/>
</dbReference>
<evidence type="ECO:0000256" key="10">
    <source>
        <dbReference type="ARBA" id="ARBA00022949"/>
    </source>
</evidence>
<evidence type="ECO:0000256" key="9">
    <source>
        <dbReference type="ARBA" id="ARBA00022889"/>
    </source>
</evidence>
<dbReference type="GO" id="GO:0000902">
    <property type="term" value="P:cell morphogenesis"/>
    <property type="evidence" value="ECO:0007669"/>
    <property type="project" value="TreeGrafter"/>
</dbReference>
<evidence type="ECO:0000256" key="6">
    <source>
        <dbReference type="ARBA" id="ARBA00022729"/>
    </source>
</evidence>
<keyword evidence="4 15" id="KW-0812">Transmembrane</keyword>
<dbReference type="GeneTree" id="ENSGT00940000154673"/>
<dbReference type="InterPro" id="IPR020894">
    <property type="entry name" value="Cadherin_CS"/>
</dbReference>